<comment type="caution">
    <text evidence="1">The sequence shown here is derived from an EMBL/GenBank/DDBJ whole genome shotgun (WGS) entry which is preliminary data.</text>
</comment>
<name>A0A841APH6_9MICO</name>
<proteinExistence type="predicted"/>
<sequence>MTDRYVALLRGINVGTAKALAMSELTSVYESLGLTDVRTLLRSGNVVFDSDGPVDAATLSRATEAATGVSSDVVLLTADRFRAVAAANPLADVIDDPSRAIVCFLDGPLDAAAVAAPSAESLAPERLALGDSAIYQWCPDGISKSKVPPRFFTSLGAVATGRNVRTVEKLLAMLDD</sequence>
<dbReference type="AlphaFoldDB" id="A0A841APH6"/>
<evidence type="ECO:0000313" key="1">
    <source>
        <dbReference type="EMBL" id="MBB5843661.1"/>
    </source>
</evidence>
<keyword evidence="2" id="KW-1185">Reference proteome</keyword>
<gene>
    <name evidence="1" type="ORF">HD599_001984</name>
</gene>
<accession>A0A841APH6</accession>
<dbReference type="Proteomes" id="UP000536685">
    <property type="component" value="Unassembled WGS sequence"/>
</dbReference>
<dbReference type="Pfam" id="PF08002">
    <property type="entry name" value="DUF1697"/>
    <property type="match status" value="1"/>
</dbReference>
<dbReference type="PIRSF" id="PIRSF008502">
    <property type="entry name" value="UCP008502"/>
    <property type="match status" value="1"/>
</dbReference>
<dbReference type="InterPro" id="IPR012545">
    <property type="entry name" value="DUF1697"/>
</dbReference>
<dbReference type="EMBL" id="JACHMJ010000001">
    <property type="protein sequence ID" value="MBB5843661.1"/>
    <property type="molecule type" value="Genomic_DNA"/>
</dbReference>
<dbReference type="Gene3D" id="3.30.70.1280">
    <property type="entry name" value="SP0830-like domains"/>
    <property type="match status" value="1"/>
</dbReference>
<dbReference type="SUPFAM" id="SSF160379">
    <property type="entry name" value="SP0830-like"/>
    <property type="match status" value="1"/>
</dbReference>
<protein>
    <submittedName>
        <fullName evidence="1">Uncharacterized protein (DUF1697 family)</fullName>
    </submittedName>
</protein>
<dbReference type="RefSeq" id="WP_184236787.1">
    <property type="nucleotide sequence ID" value="NZ_JACHMJ010000001.1"/>
</dbReference>
<reference evidence="1 2" key="1">
    <citation type="submission" date="2020-08" db="EMBL/GenBank/DDBJ databases">
        <title>Sequencing the genomes of 1000 actinobacteria strains.</title>
        <authorList>
            <person name="Klenk H.-P."/>
        </authorList>
    </citation>
    <scope>NUCLEOTIDE SEQUENCE [LARGE SCALE GENOMIC DNA]</scope>
    <source>
        <strain evidence="1 2">DSM 105784</strain>
    </source>
</reference>
<dbReference type="PANTHER" id="PTHR36439:SF1">
    <property type="entry name" value="DUF1697 DOMAIN-CONTAINING PROTEIN"/>
    <property type="match status" value="1"/>
</dbReference>
<dbReference type="PANTHER" id="PTHR36439">
    <property type="entry name" value="BLL4334 PROTEIN"/>
    <property type="match status" value="1"/>
</dbReference>
<evidence type="ECO:0000313" key="2">
    <source>
        <dbReference type="Proteomes" id="UP000536685"/>
    </source>
</evidence>
<organism evidence="1 2">
    <name type="scientific">Conyzicola lurida</name>
    <dbReference type="NCBI Taxonomy" id="1172621"/>
    <lineage>
        <taxon>Bacteria</taxon>
        <taxon>Bacillati</taxon>
        <taxon>Actinomycetota</taxon>
        <taxon>Actinomycetes</taxon>
        <taxon>Micrococcales</taxon>
        <taxon>Microbacteriaceae</taxon>
        <taxon>Conyzicola</taxon>
    </lineage>
</organism>